<dbReference type="Gene3D" id="3.40.50.720">
    <property type="entry name" value="NAD(P)-binding Rossmann-like Domain"/>
    <property type="match status" value="1"/>
</dbReference>
<dbReference type="PROSITE" id="PS00061">
    <property type="entry name" value="ADH_SHORT"/>
    <property type="match status" value="1"/>
</dbReference>
<dbReference type="PRINTS" id="PR00081">
    <property type="entry name" value="GDHRDH"/>
</dbReference>
<accession>A0A1S1QTM2</accession>
<proteinExistence type="inferred from homology"/>
<dbReference type="PANTHER" id="PTHR42760:SF40">
    <property type="entry name" value="3-OXOACYL-[ACYL-CARRIER-PROTEIN] REDUCTASE, CHLOROPLASTIC"/>
    <property type="match status" value="1"/>
</dbReference>
<dbReference type="AlphaFoldDB" id="A0A1S1QTM2"/>
<dbReference type="InterPro" id="IPR002347">
    <property type="entry name" value="SDR_fam"/>
</dbReference>
<evidence type="ECO:0000256" key="2">
    <source>
        <dbReference type="ARBA" id="ARBA00023002"/>
    </source>
</evidence>
<sequence length="254" mass="26056">MTGRVAIVTGGGTGIGAATARLLAEYGADVAIAARTVADLERTSAEVEQATGRRCLPIRTDVKVEDDVVRLVGSTVDELGRVDILINNAGGTRMGPLATLPTKGWDASFDLNVRAAYFCTREVGRHLIAQGSGAIVNISSDAGLHGVRGGAHYASSKAALQMFTSVAAAEWGPHGIRVNCLAVGPVASARAVAAWQVAGIDTAEFSSSTPLGRPGTPDEVAQAILFFVSDAASYITGQTLAVDGGPHMGGIRET</sequence>
<keyword evidence="2" id="KW-0560">Oxidoreductase</keyword>
<evidence type="ECO:0000256" key="1">
    <source>
        <dbReference type="ARBA" id="ARBA00006484"/>
    </source>
</evidence>
<dbReference type="Pfam" id="PF13561">
    <property type="entry name" value="adh_short_C2"/>
    <property type="match status" value="1"/>
</dbReference>
<evidence type="ECO:0000313" key="4">
    <source>
        <dbReference type="Proteomes" id="UP000179627"/>
    </source>
</evidence>
<dbReference type="FunFam" id="3.40.50.720:FF:000084">
    <property type="entry name" value="Short-chain dehydrogenase reductase"/>
    <property type="match status" value="1"/>
</dbReference>
<dbReference type="PANTHER" id="PTHR42760">
    <property type="entry name" value="SHORT-CHAIN DEHYDROGENASES/REDUCTASES FAMILY MEMBER"/>
    <property type="match status" value="1"/>
</dbReference>
<name>A0A1S1QTM2_9ACTN</name>
<dbReference type="SUPFAM" id="SSF51735">
    <property type="entry name" value="NAD(P)-binding Rossmann-fold domains"/>
    <property type="match status" value="1"/>
</dbReference>
<organism evidence="3 4">
    <name type="scientific">Parafrankia colletiae</name>
    <dbReference type="NCBI Taxonomy" id="573497"/>
    <lineage>
        <taxon>Bacteria</taxon>
        <taxon>Bacillati</taxon>
        <taxon>Actinomycetota</taxon>
        <taxon>Actinomycetes</taxon>
        <taxon>Frankiales</taxon>
        <taxon>Frankiaceae</taxon>
        <taxon>Parafrankia</taxon>
    </lineage>
</organism>
<evidence type="ECO:0000313" key="3">
    <source>
        <dbReference type="EMBL" id="OHV38058.1"/>
    </source>
</evidence>
<dbReference type="NCBIfam" id="NF005559">
    <property type="entry name" value="PRK07231.1"/>
    <property type="match status" value="1"/>
</dbReference>
<comment type="similarity">
    <text evidence="1">Belongs to the short-chain dehydrogenases/reductases (SDR) family.</text>
</comment>
<dbReference type="Proteomes" id="UP000179627">
    <property type="component" value="Unassembled WGS sequence"/>
</dbReference>
<dbReference type="GO" id="GO:0030497">
    <property type="term" value="P:fatty acid elongation"/>
    <property type="evidence" value="ECO:0007669"/>
    <property type="project" value="TreeGrafter"/>
</dbReference>
<reference evidence="4" key="1">
    <citation type="submission" date="2016-07" db="EMBL/GenBank/DDBJ databases">
        <title>Sequence Frankia sp. strain CcI1.17.</title>
        <authorList>
            <person name="Ghodhbane-Gtari F."/>
            <person name="Swanson E."/>
            <person name="Gueddou A."/>
            <person name="Morris K."/>
            <person name="Hezbri K."/>
            <person name="Ktari A."/>
            <person name="Nouioui I."/>
            <person name="Abebe-Akele F."/>
            <person name="Simpson S."/>
            <person name="Thomas K."/>
            <person name="Gtari M."/>
            <person name="Tisa L.S."/>
            <person name="Hurst S."/>
        </authorList>
    </citation>
    <scope>NUCLEOTIDE SEQUENCE [LARGE SCALE GENOMIC DNA]</scope>
    <source>
        <strain evidence="4">Cc1.17</strain>
    </source>
</reference>
<dbReference type="PRINTS" id="PR00080">
    <property type="entry name" value="SDRFAMILY"/>
</dbReference>
<dbReference type="GO" id="GO:0016616">
    <property type="term" value="F:oxidoreductase activity, acting on the CH-OH group of donors, NAD or NADP as acceptor"/>
    <property type="evidence" value="ECO:0007669"/>
    <property type="project" value="TreeGrafter"/>
</dbReference>
<dbReference type="CDD" id="cd05233">
    <property type="entry name" value="SDR_c"/>
    <property type="match status" value="1"/>
</dbReference>
<comment type="caution">
    <text evidence="3">The sequence shown here is derived from an EMBL/GenBank/DDBJ whole genome shotgun (WGS) entry which is preliminary data.</text>
</comment>
<dbReference type="InterPro" id="IPR020904">
    <property type="entry name" value="Sc_DH/Rdtase_CS"/>
</dbReference>
<keyword evidence="4" id="KW-1185">Reference proteome</keyword>
<protein>
    <submittedName>
        <fullName evidence="3">Short-chain dehydrogenase</fullName>
    </submittedName>
</protein>
<dbReference type="EMBL" id="MBLM01000110">
    <property type="protein sequence ID" value="OHV38058.1"/>
    <property type="molecule type" value="Genomic_DNA"/>
</dbReference>
<gene>
    <name evidence="3" type="ORF">CC117_16290</name>
</gene>
<dbReference type="InterPro" id="IPR036291">
    <property type="entry name" value="NAD(P)-bd_dom_sf"/>
</dbReference>